<evidence type="ECO:0000256" key="1">
    <source>
        <dbReference type="SAM" id="MobiDB-lite"/>
    </source>
</evidence>
<dbReference type="GeneID" id="7844466"/>
<dbReference type="HOGENOM" id="CLU_1158401_0_0_1"/>
<feature type="compositionally biased region" description="Polar residues" evidence="1">
    <location>
        <begin position="163"/>
        <end position="172"/>
    </location>
</feature>
<reference evidence="4" key="1">
    <citation type="journal article" date="2006" name="PLoS Biol.">
        <title>Macronuclear genome sequence of the ciliate Tetrahymena thermophila, a model eukaryote.</title>
        <authorList>
            <person name="Eisen J.A."/>
            <person name="Coyne R.S."/>
            <person name="Wu M."/>
            <person name="Wu D."/>
            <person name="Thiagarajan M."/>
            <person name="Wortman J.R."/>
            <person name="Badger J.H."/>
            <person name="Ren Q."/>
            <person name="Amedeo P."/>
            <person name="Jones K.M."/>
            <person name="Tallon L.J."/>
            <person name="Delcher A.L."/>
            <person name="Salzberg S.L."/>
            <person name="Silva J.C."/>
            <person name="Haas B.J."/>
            <person name="Majoros W.H."/>
            <person name="Farzad M."/>
            <person name="Carlton J.M."/>
            <person name="Smith R.K. Jr."/>
            <person name="Garg J."/>
            <person name="Pearlman R.E."/>
            <person name="Karrer K.M."/>
            <person name="Sun L."/>
            <person name="Manning G."/>
            <person name="Elde N.C."/>
            <person name="Turkewitz A.P."/>
            <person name="Asai D.J."/>
            <person name="Wilkes D.E."/>
            <person name="Wang Y."/>
            <person name="Cai H."/>
            <person name="Collins K."/>
            <person name="Stewart B.A."/>
            <person name="Lee S.R."/>
            <person name="Wilamowska K."/>
            <person name="Weinberg Z."/>
            <person name="Ruzzo W.L."/>
            <person name="Wloga D."/>
            <person name="Gaertig J."/>
            <person name="Frankel J."/>
            <person name="Tsao C.-C."/>
            <person name="Gorovsky M.A."/>
            <person name="Keeling P.J."/>
            <person name="Waller R.F."/>
            <person name="Patron N.J."/>
            <person name="Cherry J.M."/>
            <person name="Stover N.A."/>
            <person name="Krieger C.J."/>
            <person name="del Toro C."/>
            <person name="Ryder H.F."/>
            <person name="Williamson S.C."/>
            <person name="Barbeau R.A."/>
            <person name="Hamilton E.P."/>
            <person name="Orias E."/>
        </authorList>
    </citation>
    <scope>NUCLEOTIDE SEQUENCE [LARGE SCALE GENOMIC DNA]</scope>
    <source>
        <strain evidence="4">SB210</strain>
    </source>
</reference>
<feature type="chain" id="PRO_5004201159" description="Transmembrane protein" evidence="2">
    <location>
        <begin position="20"/>
        <end position="203"/>
    </location>
</feature>
<keyword evidence="4" id="KW-1185">Reference proteome</keyword>
<proteinExistence type="predicted"/>
<dbReference type="RefSeq" id="XP_001029466.1">
    <property type="nucleotide sequence ID" value="XM_001029466.2"/>
</dbReference>
<dbReference type="Proteomes" id="UP000009168">
    <property type="component" value="Unassembled WGS sequence"/>
</dbReference>
<organism evidence="3 4">
    <name type="scientific">Tetrahymena thermophila (strain SB210)</name>
    <dbReference type="NCBI Taxonomy" id="312017"/>
    <lineage>
        <taxon>Eukaryota</taxon>
        <taxon>Sar</taxon>
        <taxon>Alveolata</taxon>
        <taxon>Ciliophora</taxon>
        <taxon>Intramacronucleata</taxon>
        <taxon>Oligohymenophorea</taxon>
        <taxon>Hymenostomatida</taxon>
        <taxon>Tetrahymenina</taxon>
        <taxon>Tetrahymenidae</taxon>
        <taxon>Tetrahymena</taxon>
    </lineage>
</organism>
<accession>Q228T2</accession>
<evidence type="ECO:0008006" key="5">
    <source>
        <dbReference type="Google" id="ProtNLM"/>
    </source>
</evidence>
<evidence type="ECO:0000313" key="3">
    <source>
        <dbReference type="EMBL" id="EAR81803.1"/>
    </source>
</evidence>
<feature type="region of interest" description="Disordered" evidence="1">
    <location>
        <begin position="148"/>
        <end position="182"/>
    </location>
</feature>
<feature type="signal peptide" evidence="2">
    <location>
        <begin position="1"/>
        <end position="19"/>
    </location>
</feature>
<dbReference type="AlphaFoldDB" id="Q228T2"/>
<dbReference type="InParanoid" id="Q228T2"/>
<protein>
    <recommendedName>
        <fullName evidence="5">Transmembrane protein</fullName>
    </recommendedName>
</protein>
<sequence>MKIKFLILLTFCLFGLCFSQEENNQIEEDQDPFEGYEEIPILTDEEYEQLEAERVTNHQKVQDILEREKTNGGQCFLDAIDELNKYAEQYYPDNYEYQLFCFILTCGDEDVPSAEQFSSCIKSTCDFQYDALTEYYQELNGNIQNCLSSQRKPKQAEKKNTEGQKTSNSDNQETIDSEQDNNDQKSSAYLISLVLLGLNLILI</sequence>
<evidence type="ECO:0000313" key="4">
    <source>
        <dbReference type="Proteomes" id="UP000009168"/>
    </source>
</evidence>
<evidence type="ECO:0000256" key="2">
    <source>
        <dbReference type="SAM" id="SignalP"/>
    </source>
</evidence>
<keyword evidence="2" id="KW-0732">Signal</keyword>
<dbReference type="KEGG" id="tet:TTHERM_01499950"/>
<name>Q228T2_TETTS</name>
<gene>
    <name evidence="3" type="ORF">TTHERM_01499950</name>
</gene>
<dbReference type="EMBL" id="GG662744">
    <property type="protein sequence ID" value="EAR81803.1"/>
    <property type="molecule type" value="Genomic_DNA"/>
</dbReference>